<accession>A0ABU0F215</accession>
<evidence type="ECO:0000313" key="2">
    <source>
        <dbReference type="Proteomes" id="UP001229651"/>
    </source>
</evidence>
<gene>
    <name evidence="1" type="ORF">FB470_005061</name>
</gene>
<proteinExistence type="predicted"/>
<sequence>MTTTTLLTRIALADALAAEDHAEDGGFLDPLDRITCPVHRRWLHQCCHSDLHVGRVSGHRWCRPCGRALEVAVDEVLRTVTLHCPKCGRGARTRADAQLVAACEASLVASARSARRAA</sequence>
<evidence type="ECO:0000313" key="1">
    <source>
        <dbReference type="EMBL" id="MDQ0381067.1"/>
    </source>
</evidence>
<reference evidence="1 2" key="1">
    <citation type="submission" date="2023-07" db="EMBL/GenBank/DDBJ databases">
        <title>Sequencing the genomes of 1000 actinobacteria strains.</title>
        <authorList>
            <person name="Klenk H.-P."/>
        </authorList>
    </citation>
    <scope>NUCLEOTIDE SEQUENCE [LARGE SCALE GENOMIC DNA]</scope>
    <source>
        <strain evidence="1 2">DSM 45805</strain>
    </source>
</reference>
<name>A0ABU0F215_9PSEU</name>
<dbReference type="Proteomes" id="UP001229651">
    <property type="component" value="Unassembled WGS sequence"/>
</dbReference>
<protein>
    <submittedName>
        <fullName evidence="1">Uncharacterized protein</fullName>
    </submittedName>
</protein>
<dbReference type="EMBL" id="JAUSUT010000001">
    <property type="protein sequence ID" value="MDQ0381067.1"/>
    <property type="molecule type" value="Genomic_DNA"/>
</dbReference>
<comment type="caution">
    <text evidence="1">The sequence shown here is derived from an EMBL/GenBank/DDBJ whole genome shotgun (WGS) entry which is preliminary data.</text>
</comment>
<organism evidence="1 2">
    <name type="scientific">Amycolatopsis thermophila</name>
    <dbReference type="NCBI Taxonomy" id="206084"/>
    <lineage>
        <taxon>Bacteria</taxon>
        <taxon>Bacillati</taxon>
        <taxon>Actinomycetota</taxon>
        <taxon>Actinomycetes</taxon>
        <taxon>Pseudonocardiales</taxon>
        <taxon>Pseudonocardiaceae</taxon>
        <taxon>Amycolatopsis</taxon>
    </lineage>
</organism>
<keyword evidence="2" id="KW-1185">Reference proteome</keyword>
<dbReference type="RefSeq" id="WP_306995439.1">
    <property type="nucleotide sequence ID" value="NZ_JAUSUT010000001.1"/>
</dbReference>